<gene>
    <name evidence="6" type="ORF">ZOSMA_5G01830</name>
</gene>
<dbReference type="InterPro" id="IPR013328">
    <property type="entry name" value="6PGD_dom2"/>
</dbReference>
<evidence type="ECO:0000256" key="1">
    <source>
        <dbReference type="ARBA" id="ARBA00023002"/>
    </source>
</evidence>
<dbReference type="STRING" id="29655.A0A0K9NU46"/>
<reference evidence="7" key="1">
    <citation type="journal article" date="2016" name="Nature">
        <title>The genome of the seagrass Zostera marina reveals angiosperm adaptation to the sea.</title>
        <authorList>
            <person name="Olsen J.L."/>
            <person name="Rouze P."/>
            <person name="Verhelst B."/>
            <person name="Lin Y.-C."/>
            <person name="Bayer T."/>
            <person name="Collen J."/>
            <person name="Dattolo E."/>
            <person name="De Paoli E."/>
            <person name="Dittami S."/>
            <person name="Maumus F."/>
            <person name="Michel G."/>
            <person name="Kersting A."/>
            <person name="Lauritano C."/>
            <person name="Lohaus R."/>
            <person name="Toepel M."/>
            <person name="Tonon T."/>
            <person name="Vanneste K."/>
            <person name="Amirebrahimi M."/>
            <person name="Brakel J."/>
            <person name="Bostroem C."/>
            <person name="Chovatia M."/>
            <person name="Grimwood J."/>
            <person name="Jenkins J.W."/>
            <person name="Jueterbock A."/>
            <person name="Mraz A."/>
            <person name="Stam W.T."/>
            <person name="Tice H."/>
            <person name="Bornberg-Bauer E."/>
            <person name="Green P.J."/>
            <person name="Pearson G.A."/>
            <person name="Procaccini G."/>
            <person name="Duarte C.M."/>
            <person name="Schmutz J."/>
            <person name="Reusch T.B.H."/>
            <person name="Van de Peer Y."/>
        </authorList>
    </citation>
    <scope>NUCLEOTIDE SEQUENCE [LARGE SCALE GENOMIC DNA]</scope>
    <source>
        <strain evidence="7">cv. Finnish</strain>
    </source>
</reference>
<dbReference type="GO" id="GO:0016491">
    <property type="term" value="F:oxidoreductase activity"/>
    <property type="evidence" value="ECO:0007669"/>
    <property type="project" value="UniProtKB-KW"/>
</dbReference>
<evidence type="ECO:0000313" key="6">
    <source>
        <dbReference type="EMBL" id="KMZ60316.1"/>
    </source>
</evidence>
<dbReference type="InterPro" id="IPR008927">
    <property type="entry name" value="6-PGluconate_DH-like_C_sf"/>
</dbReference>
<dbReference type="Gene3D" id="1.10.1040.10">
    <property type="entry name" value="N-(1-d-carboxylethyl)-l-norvaline Dehydrogenase, domain 2"/>
    <property type="match status" value="1"/>
</dbReference>
<evidence type="ECO:0000313" key="7">
    <source>
        <dbReference type="Proteomes" id="UP000036987"/>
    </source>
</evidence>
<name>A0A0K9NU46_ZOSMR</name>
<evidence type="ECO:0000259" key="4">
    <source>
        <dbReference type="Pfam" id="PF03446"/>
    </source>
</evidence>
<dbReference type="OMA" id="QFYADVQ"/>
<dbReference type="PANTHER" id="PTHR43060:SF15">
    <property type="entry name" value="3-HYDROXYISOBUTYRATE DEHYDROGENASE-LIKE 1, MITOCHONDRIAL-RELATED"/>
    <property type="match status" value="1"/>
</dbReference>
<dbReference type="InterPro" id="IPR036291">
    <property type="entry name" value="NAD(P)-bd_dom_sf"/>
</dbReference>
<dbReference type="Proteomes" id="UP000036987">
    <property type="component" value="Unassembled WGS sequence"/>
</dbReference>
<dbReference type="GO" id="GO:0051287">
    <property type="term" value="F:NAD binding"/>
    <property type="evidence" value="ECO:0007669"/>
    <property type="project" value="InterPro"/>
</dbReference>
<evidence type="ECO:0000259" key="5">
    <source>
        <dbReference type="Pfam" id="PF14833"/>
    </source>
</evidence>
<organism evidence="6 7">
    <name type="scientific">Zostera marina</name>
    <name type="common">Eelgrass</name>
    <dbReference type="NCBI Taxonomy" id="29655"/>
    <lineage>
        <taxon>Eukaryota</taxon>
        <taxon>Viridiplantae</taxon>
        <taxon>Streptophyta</taxon>
        <taxon>Embryophyta</taxon>
        <taxon>Tracheophyta</taxon>
        <taxon>Spermatophyta</taxon>
        <taxon>Magnoliopsida</taxon>
        <taxon>Liliopsida</taxon>
        <taxon>Zosteraceae</taxon>
        <taxon>Zostera</taxon>
    </lineage>
</organism>
<feature type="active site" evidence="3">
    <location>
        <position position="214"/>
    </location>
</feature>
<keyword evidence="1" id="KW-0560">Oxidoreductase</keyword>
<dbReference type="InterPro" id="IPR029154">
    <property type="entry name" value="HIBADH-like_NADP-bd"/>
</dbReference>
<dbReference type="EMBL" id="LFYR01001623">
    <property type="protein sequence ID" value="KMZ60316.1"/>
    <property type="molecule type" value="Genomic_DNA"/>
</dbReference>
<accession>A0A0K9NU46</accession>
<dbReference type="SUPFAM" id="SSF51735">
    <property type="entry name" value="NAD(P)-binding Rossmann-fold domains"/>
    <property type="match status" value="1"/>
</dbReference>
<dbReference type="GO" id="GO:0050661">
    <property type="term" value="F:NADP binding"/>
    <property type="evidence" value="ECO:0007669"/>
    <property type="project" value="InterPro"/>
</dbReference>
<sequence>MYVHQQMLLSRRSSLLIRRTFFRLFLHRSAVTMSTSLPVVSPSQTRVGWIGTGVMGKSMAAHILSAGYSLTVFNRTASKAQHLISLGAKLADSPISVARCSDVVFLIVGYPSDVRQVVLDPVTGVVPGLFPGSVIVDMTTSDPRLSQEIDEATKSVDCFSVDAPVSGGDRGAKEGILSIFAGGDESVVRRISPLFDCLGKVNYMGQSGAGQHAKLGNQIAIATTMLGLVEGMLYAHKTGLDVSLWMDAISKGAAGSKSLELYGKRILEGDMAAGFFIHHFVKDLGICLKECKAMGLKLPGLALTQEFYTTLVATGDDDLGTQAIILALERLNNTSIRRKTT</sequence>
<proteinExistence type="predicted"/>
<dbReference type="PANTHER" id="PTHR43060">
    <property type="entry name" value="3-HYDROXYISOBUTYRATE DEHYDROGENASE-LIKE 1, MITOCHONDRIAL-RELATED"/>
    <property type="match status" value="1"/>
</dbReference>
<dbReference type="OrthoDB" id="435038at2759"/>
<dbReference type="Pfam" id="PF03446">
    <property type="entry name" value="NAD_binding_2"/>
    <property type="match status" value="1"/>
</dbReference>
<comment type="caution">
    <text evidence="6">The sequence shown here is derived from an EMBL/GenBank/DDBJ whole genome shotgun (WGS) entry which is preliminary data.</text>
</comment>
<dbReference type="InterPro" id="IPR006115">
    <property type="entry name" value="6PGDH_NADP-bd"/>
</dbReference>
<dbReference type="AlphaFoldDB" id="A0A0K9NU46"/>
<dbReference type="Pfam" id="PF14833">
    <property type="entry name" value="NAD_binding_11"/>
    <property type="match status" value="1"/>
</dbReference>
<keyword evidence="2" id="KW-0520">NAD</keyword>
<evidence type="ECO:0000256" key="3">
    <source>
        <dbReference type="PIRSR" id="PIRSR000103-1"/>
    </source>
</evidence>
<protein>
    <submittedName>
        <fullName evidence="6">2-hydroxy-3-oxopropionate reductase</fullName>
    </submittedName>
</protein>
<keyword evidence="7" id="KW-1185">Reference proteome</keyword>
<dbReference type="SUPFAM" id="SSF48179">
    <property type="entry name" value="6-phosphogluconate dehydrogenase C-terminal domain-like"/>
    <property type="match status" value="1"/>
</dbReference>
<dbReference type="InterPro" id="IPR015815">
    <property type="entry name" value="HIBADH-related"/>
</dbReference>
<dbReference type="Gene3D" id="3.40.50.720">
    <property type="entry name" value="NAD(P)-binding Rossmann-like Domain"/>
    <property type="match status" value="1"/>
</dbReference>
<feature type="domain" description="3-hydroxyisobutyrate dehydrogenase-like NAD-binding" evidence="5">
    <location>
        <begin position="208"/>
        <end position="326"/>
    </location>
</feature>
<dbReference type="PIRSF" id="PIRSF000103">
    <property type="entry name" value="HIBADH"/>
    <property type="match status" value="1"/>
</dbReference>
<evidence type="ECO:0000256" key="2">
    <source>
        <dbReference type="ARBA" id="ARBA00023027"/>
    </source>
</evidence>
<feature type="domain" description="6-phosphogluconate dehydrogenase NADP-binding" evidence="4">
    <location>
        <begin position="46"/>
        <end position="204"/>
    </location>
</feature>